<dbReference type="KEGG" id="yag:AABB28_05850"/>
<feature type="region of interest" description="Disordered" evidence="5">
    <location>
        <begin position="1"/>
        <end position="46"/>
    </location>
</feature>
<dbReference type="SUPFAM" id="SSF111369">
    <property type="entry name" value="HlyD-like secretion proteins"/>
    <property type="match status" value="1"/>
</dbReference>
<protein>
    <submittedName>
        <fullName evidence="10">Efflux RND transporter periplasmic adaptor subunit</fullName>
    </submittedName>
</protein>
<feature type="domain" description="Multidrug resistance protein MdtA-like barrel-sandwich hybrid" evidence="7">
    <location>
        <begin position="126"/>
        <end position="264"/>
    </location>
</feature>
<dbReference type="Pfam" id="PF25954">
    <property type="entry name" value="Beta-barrel_RND_2"/>
    <property type="match status" value="1"/>
</dbReference>
<keyword evidence="11" id="KW-1185">Reference proteome</keyword>
<dbReference type="EMBL" id="CP151762">
    <property type="protein sequence ID" value="WZU64800.1"/>
    <property type="molecule type" value="Genomic_DNA"/>
</dbReference>
<evidence type="ECO:0000259" key="8">
    <source>
        <dbReference type="Pfam" id="PF25954"/>
    </source>
</evidence>
<gene>
    <name evidence="10" type="ORF">AABB28_05850</name>
</gene>
<dbReference type="Proteomes" id="UP001451782">
    <property type="component" value="Chromosome"/>
</dbReference>
<dbReference type="GO" id="GO:1990281">
    <property type="term" value="C:efflux pump complex"/>
    <property type="evidence" value="ECO:0007669"/>
    <property type="project" value="TreeGrafter"/>
</dbReference>
<evidence type="ECO:0000256" key="3">
    <source>
        <dbReference type="ARBA" id="ARBA00022448"/>
    </source>
</evidence>
<dbReference type="Pfam" id="PF25917">
    <property type="entry name" value="BSH_RND"/>
    <property type="match status" value="1"/>
</dbReference>
<evidence type="ECO:0000313" key="10">
    <source>
        <dbReference type="EMBL" id="WZU64800.1"/>
    </source>
</evidence>
<dbReference type="InterPro" id="IPR058625">
    <property type="entry name" value="MdtA-like_BSH"/>
</dbReference>
<organism evidence="10 11">
    <name type="scientific">Yoonia algicola</name>
    <dbReference type="NCBI Taxonomy" id="3137368"/>
    <lineage>
        <taxon>Bacteria</taxon>
        <taxon>Pseudomonadati</taxon>
        <taxon>Pseudomonadota</taxon>
        <taxon>Alphaproteobacteria</taxon>
        <taxon>Rhodobacterales</taxon>
        <taxon>Paracoccaceae</taxon>
        <taxon>Yoonia</taxon>
    </lineage>
</organism>
<feature type="transmembrane region" description="Helical" evidence="6">
    <location>
        <begin position="51"/>
        <end position="70"/>
    </location>
</feature>
<dbReference type="Gene3D" id="2.40.30.170">
    <property type="match status" value="1"/>
</dbReference>
<dbReference type="RefSeq" id="WP_342071157.1">
    <property type="nucleotide sequence ID" value="NZ_CP151762.1"/>
</dbReference>
<sequence length="422" mass="44908">MSPETNKITPADQKSAQTKQPSAKPDWAKSDSQLGREARMAAGQPSRRRRWPWVAGLVVLAAVAGGYYYYDAQFAPQATAVAPVDVAEPVQAAMQINPDEMGVLQPQRLERRVRVSGTLAPWRSTQLSSQTGGEIEDVTVRPGDTVEAGDLLVQIDTENLLLELDQARSNVAATRAQLALAEVQLDRIRALVDRGVTTSSSLDEAQSSVTQLNASLDALDDQVAGAELRLRNATVRAPFSGIVSSRAIEPGQYVGVGTPLISIVDLSTVEMRANAAVADGALLQRDQSVIISVDGVEGRSFEGRVARINPVAEEGTRTIPVYVMIENPDGILLGGMFASAQVVVDAVEDAIAMPTRALREDVEGAYVLRIEGDALVRQAIETGGTWGGRLTQITSGLETGQRVVTAPLPALQPGDTVALVEN</sequence>
<keyword evidence="6" id="KW-1133">Transmembrane helix</keyword>
<dbReference type="Gene3D" id="2.40.50.100">
    <property type="match status" value="1"/>
</dbReference>
<dbReference type="InterPro" id="IPR058792">
    <property type="entry name" value="Beta-barrel_RND_2"/>
</dbReference>
<accession>A0AAN0NI37</accession>
<dbReference type="Pfam" id="PF25967">
    <property type="entry name" value="RND-MFP_C"/>
    <property type="match status" value="1"/>
</dbReference>
<name>A0AAN0NI37_9RHOB</name>
<evidence type="ECO:0000256" key="6">
    <source>
        <dbReference type="SAM" id="Phobius"/>
    </source>
</evidence>
<feature type="compositionally biased region" description="Polar residues" evidence="5">
    <location>
        <begin position="1"/>
        <end position="21"/>
    </location>
</feature>
<dbReference type="PANTHER" id="PTHR30469">
    <property type="entry name" value="MULTIDRUG RESISTANCE PROTEIN MDTA"/>
    <property type="match status" value="1"/>
</dbReference>
<keyword evidence="4" id="KW-0175">Coiled coil</keyword>
<dbReference type="Gene3D" id="2.40.420.20">
    <property type="match status" value="1"/>
</dbReference>
<keyword evidence="6" id="KW-0472">Membrane</keyword>
<feature type="coiled-coil region" evidence="4">
    <location>
        <begin position="157"/>
        <end position="236"/>
    </location>
</feature>
<reference evidence="10 11" key="1">
    <citation type="submission" date="2024-04" db="EMBL/GenBank/DDBJ databases">
        <title>Phylogenomic analyses of a clade within the roseobacter group suggest taxonomic reassignments of species of the genera Aestuariivita, Citreicella, Loktanella, Nautella, Pelagibaca, Ruegeria, Thalassobius, Thiobacimonas and Tropicibacter, and the proposal o.</title>
        <authorList>
            <person name="Jeon C.O."/>
        </authorList>
    </citation>
    <scope>NUCLEOTIDE SEQUENCE [LARGE SCALE GENOMIC DNA]</scope>
    <source>
        <strain evidence="10 11">G8-12</strain>
    </source>
</reference>
<evidence type="ECO:0000259" key="9">
    <source>
        <dbReference type="Pfam" id="PF25967"/>
    </source>
</evidence>
<evidence type="ECO:0000256" key="1">
    <source>
        <dbReference type="ARBA" id="ARBA00004196"/>
    </source>
</evidence>
<evidence type="ECO:0000256" key="4">
    <source>
        <dbReference type="SAM" id="Coils"/>
    </source>
</evidence>
<keyword evidence="6" id="KW-0812">Transmembrane</keyword>
<evidence type="ECO:0000256" key="5">
    <source>
        <dbReference type="SAM" id="MobiDB-lite"/>
    </source>
</evidence>
<dbReference type="Gene3D" id="1.10.287.470">
    <property type="entry name" value="Helix hairpin bin"/>
    <property type="match status" value="1"/>
</dbReference>
<dbReference type="GO" id="GO:0015562">
    <property type="term" value="F:efflux transmembrane transporter activity"/>
    <property type="evidence" value="ECO:0007669"/>
    <property type="project" value="InterPro"/>
</dbReference>
<proteinExistence type="inferred from homology"/>
<feature type="domain" description="CusB-like beta-barrel" evidence="8">
    <location>
        <begin position="278"/>
        <end position="342"/>
    </location>
</feature>
<dbReference type="AlphaFoldDB" id="A0AAN0NI37"/>
<dbReference type="PANTHER" id="PTHR30469:SF15">
    <property type="entry name" value="HLYD FAMILY OF SECRETION PROTEINS"/>
    <property type="match status" value="1"/>
</dbReference>
<feature type="domain" description="Multidrug resistance protein MdtA-like C-terminal permuted SH3" evidence="9">
    <location>
        <begin position="349"/>
        <end position="405"/>
    </location>
</feature>
<comment type="similarity">
    <text evidence="2">Belongs to the membrane fusion protein (MFP) (TC 8.A.1) family.</text>
</comment>
<feature type="compositionally biased region" description="Basic and acidic residues" evidence="5">
    <location>
        <begin position="26"/>
        <end position="39"/>
    </location>
</feature>
<comment type="subcellular location">
    <subcellularLocation>
        <location evidence="1">Cell envelope</location>
    </subcellularLocation>
</comment>
<dbReference type="InterPro" id="IPR006143">
    <property type="entry name" value="RND_pump_MFP"/>
</dbReference>
<evidence type="ECO:0000256" key="2">
    <source>
        <dbReference type="ARBA" id="ARBA00009477"/>
    </source>
</evidence>
<dbReference type="NCBIfam" id="TIGR01730">
    <property type="entry name" value="RND_mfp"/>
    <property type="match status" value="1"/>
</dbReference>
<evidence type="ECO:0000259" key="7">
    <source>
        <dbReference type="Pfam" id="PF25917"/>
    </source>
</evidence>
<dbReference type="FunFam" id="2.40.30.170:FF:000010">
    <property type="entry name" value="Efflux RND transporter periplasmic adaptor subunit"/>
    <property type="match status" value="1"/>
</dbReference>
<keyword evidence="3" id="KW-0813">Transport</keyword>
<dbReference type="InterPro" id="IPR058627">
    <property type="entry name" value="MdtA-like_C"/>
</dbReference>
<evidence type="ECO:0000313" key="11">
    <source>
        <dbReference type="Proteomes" id="UP001451782"/>
    </source>
</evidence>